<dbReference type="Gene3D" id="3.40.190.10">
    <property type="entry name" value="Periplasmic binding protein-like II"/>
    <property type="match status" value="2"/>
</dbReference>
<dbReference type="STRING" id="1105367.CG50_08895"/>
<dbReference type="eggNOG" id="COG0583">
    <property type="taxonomic scope" value="Bacteria"/>
</dbReference>
<evidence type="ECO:0000313" key="6">
    <source>
        <dbReference type="EMBL" id="KFI29741.1"/>
    </source>
</evidence>
<evidence type="ECO:0000256" key="1">
    <source>
        <dbReference type="ARBA" id="ARBA00009437"/>
    </source>
</evidence>
<dbReference type="PANTHER" id="PTHR30537:SF26">
    <property type="entry name" value="GLYCINE CLEAVAGE SYSTEM TRANSCRIPTIONAL ACTIVATOR"/>
    <property type="match status" value="1"/>
</dbReference>
<dbReference type="AlphaFoldDB" id="A0A086Y641"/>
<organism evidence="6 7">
    <name type="scientific">Paenirhodobacter enshiensis</name>
    <dbReference type="NCBI Taxonomy" id="1105367"/>
    <lineage>
        <taxon>Bacteria</taxon>
        <taxon>Pseudomonadati</taxon>
        <taxon>Pseudomonadota</taxon>
        <taxon>Alphaproteobacteria</taxon>
        <taxon>Rhodobacterales</taxon>
        <taxon>Rhodobacter group</taxon>
        <taxon>Paenirhodobacter</taxon>
    </lineage>
</organism>
<dbReference type="EMBL" id="JFZB01000003">
    <property type="protein sequence ID" value="KFI29741.1"/>
    <property type="molecule type" value="Genomic_DNA"/>
</dbReference>
<evidence type="ECO:0000256" key="4">
    <source>
        <dbReference type="ARBA" id="ARBA00023163"/>
    </source>
</evidence>
<keyword evidence="2" id="KW-0805">Transcription regulation</keyword>
<dbReference type="Pfam" id="PF00126">
    <property type="entry name" value="HTH_1"/>
    <property type="match status" value="1"/>
</dbReference>
<accession>A0A086Y641</accession>
<dbReference type="GO" id="GO:0006351">
    <property type="term" value="P:DNA-templated transcription"/>
    <property type="evidence" value="ECO:0007669"/>
    <property type="project" value="TreeGrafter"/>
</dbReference>
<dbReference type="PRINTS" id="PR00039">
    <property type="entry name" value="HTHLYSR"/>
</dbReference>
<dbReference type="GO" id="GO:0043565">
    <property type="term" value="F:sequence-specific DNA binding"/>
    <property type="evidence" value="ECO:0007669"/>
    <property type="project" value="TreeGrafter"/>
</dbReference>
<reference evidence="6 7" key="1">
    <citation type="submission" date="2014-03" db="EMBL/GenBank/DDBJ databases">
        <title>Genome of Paenirhodobacter enshiensis DW2-9.</title>
        <authorList>
            <person name="Wang D."/>
            <person name="Wang G."/>
        </authorList>
    </citation>
    <scope>NUCLEOTIDE SEQUENCE [LARGE SCALE GENOMIC DNA]</scope>
    <source>
        <strain evidence="6 7">DW2-9</strain>
    </source>
</reference>
<dbReference type="OrthoDB" id="5526340at2"/>
<comment type="similarity">
    <text evidence="1">Belongs to the LysR transcriptional regulatory family.</text>
</comment>
<dbReference type="Gene3D" id="1.10.10.10">
    <property type="entry name" value="Winged helix-like DNA-binding domain superfamily/Winged helix DNA-binding domain"/>
    <property type="match status" value="1"/>
</dbReference>
<protein>
    <submittedName>
        <fullName evidence="6">LysR family transcriptional regulator</fullName>
    </submittedName>
</protein>
<dbReference type="Pfam" id="PF03466">
    <property type="entry name" value="LysR_substrate"/>
    <property type="match status" value="1"/>
</dbReference>
<gene>
    <name evidence="6" type="ORF">CG50_08895</name>
</gene>
<dbReference type="SUPFAM" id="SSF53850">
    <property type="entry name" value="Periplasmic binding protein-like II"/>
    <property type="match status" value="1"/>
</dbReference>
<evidence type="ECO:0000256" key="2">
    <source>
        <dbReference type="ARBA" id="ARBA00023015"/>
    </source>
</evidence>
<dbReference type="GO" id="GO:0003700">
    <property type="term" value="F:DNA-binding transcription factor activity"/>
    <property type="evidence" value="ECO:0007669"/>
    <property type="project" value="InterPro"/>
</dbReference>
<evidence type="ECO:0000256" key="3">
    <source>
        <dbReference type="ARBA" id="ARBA00023125"/>
    </source>
</evidence>
<keyword evidence="7" id="KW-1185">Reference proteome</keyword>
<keyword evidence="4" id="KW-0804">Transcription</keyword>
<dbReference type="InterPro" id="IPR000847">
    <property type="entry name" value="LysR_HTH_N"/>
</dbReference>
<dbReference type="Proteomes" id="UP000028824">
    <property type="component" value="Unassembled WGS sequence"/>
</dbReference>
<dbReference type="InterPro" id="IPR036388">
    <property type="entry name" value="WH-like_DNA-bd_sf"/>
</dbReference>
<dbReference type="PANTHER" id="PTHR30537">
    <property type="entry name" value="HTH-TYPE TRANSCRIPTIONAL REGULATOR"/>
    <property type="match status" value="1"/>
</dbReference>
<dbReference type="RefSeq" id="WP_036634853.1">
    <property type="nucleotide sequence ID" value="NZ_JFZB01000003.1"/>
</dbReference>
<dbReference type="InterPro" id="IPR058163">
    <property type="entry name" value="LysR-type_TF_proteobact-type"/>
</dbReference>
<name>A0A086Y641_9RHOB</name>
<dbReference type="InterPro" id="IPR036390">
    <property type="entry name" value="WH_DNA-bd_sf"/>
</dbReference>
<proteinExistence type="inferred from homology"/>
<evidence type="ECO:0000313" key="7">
    <source>
        <dbReference type="Proteomes" id="UP000028824"/>
    </source>
</evidence>
<sequence>MQTPRRFLPSLSLLQAFEAAARLQSVTAAAQELSLTQSAVSRQIRALETQLGTALFHREKQTIRLTSGGACYAREVRDALRKISQASMNLRANPGGGTLSLAILPTFGTRWLAPRLPRFLADNPGITLNLATRLAPFDFATEAVDAAINFGLPGDWPGVESLRLMGEQVVPACAPALRERLGFATAADLRGAPLLHLTSRPDAWERYFLHHGVDAENVYGMLFDQFATAAQAAVAGLGVALLPSFLIGDELASGQLVRALDLPMRPTEAYRLSWPKEREDYPPLARFRSWLSAETRIFEAGEPEIATSRKTDG</sequence>
<comment type="caution">
    <text evidence="6">The sequence shown here is derived from an EMBL/GenBank/DDBJ whole genome shotgun (WGS) entry which is preliminary data.</text>
</comment>
<dbReference type="SUPFAM" id="SSF46785">
    <property type="entry name" value="Winged helix' DNA-binding domain"/>
    <property type="match status" value="1"/>
</dbReference>
<evidence type="ECO:0000259" key="5">
    <source>
        <dbReference type="PROSITE" id="PS50931"/>
    </source>
</evidence>
<feature type="domain" description="HTH lysR-type" evidence="5">
    <location>
        <begin position="9"/>
        <end position="66"/>
    </location>
</feature>
<keyword evidence="3" id="KW-0238">DNA-binding</keyword>
<dbReference type="FunFam" id="1.10.10.10:FF:000001">
    <property type="entry name" value="LysR family transcriptional regulator"/>
    <property type="match status" value="1"/>
</dbReference>
<dbReference type="PROSITE" id="PS50931">
    <property type="entry name" value="HTH_LYSR"/>
    <property type="match status" value="1"/>
</dbReference>
<dbReference type="InterPro" id="IPR005119">
    <property type="entry name" value="LysR_subst-bd"/>
</dbReference>